<comment type="subcellular location">
    <subcellularLocation>
        <location evidence="1">Membrane</location>
        <topology evidence="1">Single-pass type I membrane protein</topology>
    </subcellularLocation>
</comment>
<organism evidence="11 12">
    <name type="scientific">Piliocolobus tephrosceles</name>
    <name type="common">Ugandan red Colobus</name>
    <dbReference type="NCBI Taxonomy" id="591936"/>
    <lineage>
        <taxon>Eukaryota</taxon>
        <taxon>Metazoa</taxon>
        <taxon>Chordata</taxon>
        <taxon>Craniata</taxon>
        <taxon>Vertebrata</taxon>
        <taxon>Euteleostomi</taxon>
        <taxon>Mammalia</taxon>
        <taxon>Eutheria</taxon>
        <taxon>Euarchontoglires</taxon>
        <taxon>Primates</taxon>
        <taxon>Haplorrhini</taxon>
        <taxon>Catarrhini</taxon>
        <taxon>Cercopithecidae</taxon>
        <taxon>Colobinae</taxon>
        <taxon>Piliocolobus</taxon>
    </lineage>
</organism>
<keyword evidence="4" id="KW-0654">Proteoglycan</keyword>
<evidence type="ECO:0000256" key="2">
    <source>
        <dbReference type="ARBA" id="ARBA00005343"/>
    </source>
</evidence>
<dbReference type="AlphaFoldDB" id="A0A8C9LPF2"/>
<comment type="similarity">
    <text evidence="2">Belongs to the syndecan proteoglycan family.</text>
</comment>
<evidence type="ECO:0000256" key="7">
    <source>
        <dbReference type="ARBA" id="ARBA00023180"/>
    </source>
</evidence>
<keyword evidence="6 9" id="KW-0472">Membrane</keyword>
<sequence>MSNTAQGSNIFERMEVVAVLIVDSIVGILPAVFLILLLVTHMKTDEGRNDLSRKPIYKKNHTNELKGGEYGGFY</sequence>
<keyword evidence="5 9" id="KW-1133">Transmembrane helix</keyword>
<evidence type="ECO:0000259" key="10">
    <source>
        <dbReference type="Pfam" id="PF01034"/>
    </source>
</evidence>
<proteinExistence type="inferred from homology"/>
<dbReference type="Proteomes" id="UP000694416">
    <property type="component" value="Unplaced"/>
</dbReference>
<name>A0A8C9LPF2_9PRIM</name>
<dbReference type="PANTHER" id="PTHR10915">
    <property type="entry name" value="SYNDECAN"/>
    <property type="match status" value="1"/>
</dbReference>
<keyword evidence="12" id="KW-1185">Reference proteome</keyword>
<dbReference type="PANTHER" id="PTHR10915:SF3">
    <property type="entry name" value="SYNDECAN-4"/>
    <property type="match status" value="1"/>
</dbReference>
<evidence type="ECO:0000256" key="5">
    <source>
        <dbReference type="ARBA" id="ARBA00022989"/>
    </source>
</evidence>
<dbReference type="InterPro" id="IPR027789">
    <property type="entry name" value="Syndecan/Neurexin_dom"/>
</dbReference>
<evidence type="ECO:0000256" key="1">
    <source>
        <dbReference type="ARBA" id="ARBA00004479"/>
    </source>
</evidence>
<feature type="domain" description="Syndecan/Neurexin" evidence="10">
    <location>
        <begin position="9"/>
        <end position="64"/>
    </location>
</feature>
<evidence type="ECO:0000256" key="3">
    <source>
        <dbReference type="ARBA" id="ARBA00022692"/>
    </source>
</evidence>
<reference evidence="11" key="2">
    <citation type="submission" date="2025-09" db="UniProtKB">
        <authorList>
            <consortium name="Ensembl"/>
        </authorList>
    </citation>
    <scope>IDENTIFICATION</scope>
</reference>
<accession>A0A8C9LPF2</accession>
<evidence type="ECO:0000256" key="4">
    <source>
        <dbReference type="ARBA" id="ARBA00022974"/>
    </source>
</evidence>
<keyword evidence="7" id="KW-0325">Glycoprotein</keyword>
<reference evidence="11" key="1">
    <citation type="submission" date="2025-08" db="UniProtKB">
        <authorList>
            <consortium name="Ensembl"/>
        </authorList>
    </citation>
    <scope>IDENTIFICATION</scope>
</reference>
<dbReference type="Ensembl" id="ENSPTET00000025445.1">
    <property type="protein sequence ID" value="ENSPTEP00000017236.1"/>
    <property type="gene ID" value="ENSPTEG00000018771.1"/>
</dbReference>
<keyword evidence="8" id="KW-0357">Heparan sulfate</keyword>
<dbReference type="GO" id="GO:0009986">
    <property type="term" value="C:cell surface"/>
    <property type="evidence" value="ECO:0007669"/>
    <property type="project" value="TreeGrafter"/>
</dbReference>
<feature type="transmembrane region" description="Helical" evidence="9">
    <location>
        <begin position="16"/>
        <end position="39"/>
    </location>
</feature>
<dbReference type="GO" id="GO:0016020">
    <property type="term" value="C:membrane"/>
    <property type="evidence" value="ECO:0007669"/>
    <property type="project" value="UniProtKB-SubCell"/>
</dbReference>
<dbReference type="Pfam" id="PF01034">
    <property type="entry name" value="Syndecan"/>
    <property type="match status" value="1"/>
</dbReference>
<protein>
    <recommendedName>
        <fullName evidence="10">Syndecan/Neurexin domain-containing protein</fullName>
    </recommendedName>
</protein>
<keyword evidence="3 9" id="KW-0812">Transmembrane</keyword>
<dbReference type="InterPro" id="IPR001050">
    <property type="entry name" value="Syndecan"/>
</dbReference>
<evidence type="ECO:0000256" key="8">
    <source>
        <dbReference type="ARBA" id="ARBA00023207"/>
    </source>
</evidence>
<evidence type="ECO:0000313" key="11">
    <source>
        <dbReference type="Ensembl" id="ENSPTEP00000017236.1"/>
    </source>
</evidence>
<evidence type="ECO:0000256" key="9">
    <source>
        <dbReference type="SAM" id="Phobius"/>
    </source>
</evidence>
<evidence type="ECO:0000256" key="6">
    <source>
        <dbReference type="ARBA" id="ARBA00023136"/>
    </source>
</evidence>
<dbReference type="GO" id="GO:0016477">
    <property type="term" value="P:cell migration"/>
    <property type="evidence" value="ECO:0007669"/>
    <property type="project" value="TreeGrafter"/>
</dbReference>
<evidence type="ECO:0000313" key="12">
    <source>
        <dbReference type="Proteomes" id="UP000694416"/>
    </source>
</evidence>